<evidence type="ECO:0000313" key="9">
    <source>
        <dbReference type="Proteomes" id="UP000318834"/>
    </source>
</evidence>
<dbReference type="Pfam" id="PF04085">
    <property type="entry name" value="MreC"/>
    <property type="match status" value="1"/>
</dbReference>
<dbReference type="Proteomes" id="UP000318834">
    <property type="component" value="Unassembled WGS sequence"/>
</dbReference>
<dbReference type="GO" id="GO:0008360">
    <property type="term" value="P:regulation of cell shape"/>
    <property type="evidence" value="ECO:0007669"/>
    <property type="project" value="UniProtKB-KW"/>
</dbReference>
<evidence type="ECO:0000256" key="2">
    <source>
        <dbReference type="ARBA" id="ARBA00013855"/>
    </source>
</evidence>
<keyword evidence="6" id="KW-0175">Coiled coil</keyword>
<name>A0A537IVL0_9BACT</name>
<comment type="similarity">
    <text evidence="1 5">Belongs to the MreC family.</text>
</comment>
<evidence type="ECO:0000256" key="6">
    <source>
        <dbReference type="SAM" id="Coils"/>
    </source>
</evidence>
<dbReference type="AlphaFoldDB" id="A0A537IVL0"/>
<accession>A0A537IVL0</accession>
<dbReference type="NCBIfam" id="TIGR00219">
    <property type="entry name" value="mreC"/>
    <property type="match status" value="1"/>
</dbReference>
<evidence type="ECO:0000256" key="4">
    <source>
        <dbReference type="ARBA" id="ARBA00032089"/>
    </source>
</evidence>
<dbReference type="Gene3D" id="2.40.10.350">
    <property type="entry name" value="Rod shape-determining protein MreC, domain 2"/>
    <property type="match status" value="1"/>
</dbReference>
<dbReference type="EMBL" id="VBAP01000044">
    <property type="protein sequence ID" value="TMI75320.1"/>
    <property type="molecule type" value="Genomic_DNA"/>
</dbReference>
<dbReference type="PANTHER" id="PTHR34138:SF1">
    <property type="entry name" value="CELL SHAPE-DETERMINING PROTEIN MREC"/>
    <property type="match status" value="1"/>
</dbReference>
<reference evidence="8 9" key="1">
    <citation type="journal article" date="2019" name="Nat. Microbiol.">
        <title>Mediterranean grassland soil C-N compound turnover is dependent on rainfall and depth, and is mediated by genomically divergent microorganisms.</title>
        <authorList>
            <person name="Diamond S."/>
            <person name="Andeer P.F."/>
            <person name="Li Z."/>
            <person name="Crits-Christoph A."/>
            <person name="Burstein D."/>
            <person name="Anantharaman K."/>
            <person name="Lane K.R."/>
            <person name="Thomas B.C."/>
            <person name="Pan C."/>
            <person name="Northen T.R."/>
            <person name="Banfield J.F."/>
        </authorList>
    </citation>
    <scope>NUCLEOTIDE SEQUENCE [LARGE SCALE GENOMIC DNA]</scope>
    <source>
        <strain evidence="8">NP_8</strain>
    </source>
</reference>
<proteinExistence type="inferred from homology"/>
<comment type="function">
    <text evidence="5">Involved in formation and maintenance of cell shape.</text>
</comment>
<evidence type="ECO:0000256" key="3">
    <source>
        <dbReference type="ARBA" id="ARBA00022960"/>
    </source>
</evidence>
<feature type="domain" description="Rod shape-determining protein MreC beta-barrel core" evidence="7">
    <location>
        <begin position="125"/>
        <end position="270"/>
    </location>
</feature>
<organism evidence="8 9">
    <name type="scientific">Candidatus Segetimicrobium genomatis</name>
    <dbReference type="NCBI Taxonomy" id="2569760"/>
    <lineage>
        <taxon>Bacteria</taxon>
        <taxon>Bacillati</taxon>
        <taxon>Candidatus Sysuimicrobiota</taxon>
        <taxon>Candidatus Sysuimicrobiia</taxon>
        <taxon>Candidatus Sysuimicrobiales</taxon>
        <taxon>Candidatus Segetimicrobiaceae</taxon>
        <taxon>Candidatus Segetimicrobium</taxon>
    </lineage>
</organism>
<dbReference type="InterPro" id="IPR042175">
    <property type="entry name" value="Cell/Rod_MreC_2"/>
</dbReference>
<dbReference type="Gene3D" id="2.40.10.340">
    <property type="entry name" value="Rod shape-determining protein MreC, domain 1"/>
    <property type="match status" value="1"/>
</dbReference>
<feature type="coiled-coil region" evidence="6">
    <location>
        <begin position="72"/>
        <end position="113"/>
    </location>
</feature>
<dbReference type="InterPro" id="IPR042177">
    <property type="entry name" value="Cell/Rod_1"/>
</dbReference>
<protein>
    <recommendedName>
        <fullName evidence="2 5">Cell shape-determining protein MreC</fullName>
    </recommendedName>
    <alternativeName>
        <fullName evidence="4 5">Cell shape protein MreC</fullName>
    </alternativeName>
</protein>
<evidence type="ECO:0000256" key="5">
    <source>
        <dbReference type="PIRNR" id="PIRNR038471"/>
    </source>
</evidence>
<dbReference type="InterPro" id="IPR055342">
    <property type="entry name" value="MreC_beta-barrel_core"/>
</dbReference>
<comment type="caution">
    <text evidence="8">The sequence shown here is derived from an EMBL/GenBank/DDBJ whole genome shotgun (WGS) entry which is preliminary data.</text>
</comment>
<dbReference type="InterPro" id="IPR007221">
    <property type="entry name" value="MreC"/>
</dbReference>
<evidence type="ECO:0000313" key="8">
    <source>
        <dbReference type="EMBL" id="TMI75320.1"/>
    </source>
</evidence>
<dbReference type="GO" id="GO:0005886">
    <property type="term" value="C:plasma membrane"/>
    <property type="evidence" value="ECO:0007669"/>
    <property type="project" value="TreeGrafter"/>
</dbReference>
<sequence>MTELIAARRRMAIFLGLFLFIVVLLTSQARSPDRRQVGAIGTAVLTVLLPVQAGMARIADGAERMWELYTEIGRLRVENARLRGEVEALSRKMAELREQAASAQRLERLLELRSQTAYRSLAAHVVGRDVSRWFGTLLVDRGSRDGVRRNAPVVTADGVVGRVIEVTLTTSRVLLIVDSRSAVGALVQRSRDLAVVEGRSERTLHLKYLSRTAQVEPGDLVVTSGQGGVFPKGLVVGRITRVVQEEGEYLQEAQVEPAAPLDRLEEVLILLPR</sequence>
<evidence type="ECO:0000256" key="1">
    <source>
        <dbReference type="ARBA" id="ARBA00009369"/>
    </source>
</evidence>
<keyword evidence="3 5" id="KW-0133">Cell shape</keyword>
<dbReference type="PANTHER" id="PTHR34138">
    <property type="entry name" value="CELL SHAPE-DETERMINING PROTEIN MREC"/>
    <property type="match status" value="1"/>
</dbReference>
<evidence type="ECO:0000259" key="7">
    <source>
        <dbReference type="Pfam" id="PF04085"/>
    </source>
</evidence>
<dbReference type="PIRSF" id="PIRSF038471">
    <property type="entry name" value="MreC"/>
    <property type="match status" value="1"/>
</dbReference>
<gene>
    <name evidence="8" type="primary">mreC</name>
    <name evidence="8" type="ORF">E6H05_06770</name>
</gene>